<evidence type="ECO:0000313" key="3">
    <source>
        <dbReference type="Proteomes" id="UP000316598"/>
    </source>
</evidence>
<sequence length="71" mass="7576">MNRAKKSTLIASNAALLTAAMLASFVLPLITDSITEGRANFLRMLAHTFPLFVAIAFSSLLINKAVGEPVD</sequence>
<dbReference type="Proteomes" id="UP000316598">
    <property type="component" value="Unassembled WGS sequence"/>
</dbReference>
<proteinExistence type="predicted"/>
<protein>
    <submittedName>
        <fullName evidence="2">Uncharacterized protein</fullName>
    </submittedName>
</protein>
<keyword evidence="3" id="KW-1185">Reference proteome</keyword>
<name>A0A5C5WKH5_9BACT</name>
<keyword evidence="1" id="KW-0812">Transmembrane</keyword>
<feature type="transmembrane region" description="Helical" evidence="1">
    <location>
        <begin position="44"/>
        <end position="62"/>
    </location>
</feature>
<keyword evidence="1" id="KW-0472">Membrane</keyword>
<keyword evidence="1" id="KW-1133">Transmembrane helix</keyword>
<evidence type="ECO:0000256" key="1">
    <source>
        <dbReference type="SAM" id="Phobius"/>
    </source>
</evidence>
<comment type="caution">
    <text evidence="2">The sequence shown here is derived from an EMBL/GenBank/DDBJ whole genome shotgun (WGS) entry which is preliminary data.</text>
</comment>
<dbReference type="EMBL" id="SJPI01000002">
    <property type="protein sequence ID" value="TWT50463.1"/>
    <property type="molecule type" value="Genomic_DNA"/>
</dbReference>
<evidence type="ECO:0000313" key="2">
    <source>
        <dbReference type="EMBL" id="TWT50463.1"/>
    </source>
</evidence>
<accession>A0A5C5WKH5</accession>
<gene>
    <name evidence="2" type="ORF">Pla22_32060</name>
</gene>
<dbReference type="RefSeq" id="WP_146515688.1">
    <property type="nucleotide sequence ID" value="NZ_SJPI01000002.1"/>
</dbReference>
<dbReference type="OrthoDB" id="289593at2"/>
<organism evidence="2 3">
    <name type="scientific">Rubripirellula amarantea</name>
    <dbReference type="NCBI Taxonomy" id="2527999"/>
    <lineage>
        <taxon>Bacteria</taxon>
        <taxon>Pseudomonadati</taxon>
        <taxon>Planctomycetota</taxon>
        <taxon>Planctomycetia</taxon>
        <taxon>Pirellulales</taxon>
        <taxon>Pirellulaceae</taxon>
        <taxon>Rubripirellula</taxon>
    </lineage>
</organism>
<reference evidence="2 3" key="1">
    <citation type="submission" date="2019-02" db="EMBL/GenBank/DDBJ databases">
        <title>Deep-cultivation of Planctomycetes and their phenomic and genomic characterization uncovers novel biology.</title>
        <authorList>
            <person name="Wiegand S."/>
            <person name="Jogler M."/>
            <person name="Boedeker C."/>
            <person name="Pinto D."/>
            <person name="Vollmers J."/>
            <person name="Rivas-Marin E."/>
            <person name="Kohn T."/>
            <person name="Peeters S.H."/>
            <person name="Heuer A."/>
            <person name="Rast P."/>
            <person name="Oberbeckmann S."/>
            <person name="Bunk B."/>
            <person name="Jeske O."/>
            <person name="Meyerdierks A."/>
            <person name="Storesund J.E."/>
            <person name="Kallscheuer N."/>
            <person name="Luecker S."/>
            <person name="Lage O.M."/>
            <person name="Pohl T."/>
            <person name="Merkel B.J."/>
            <person name="Hornburger P."/>
            <person name="Mueller R.-W."/>
            <person name="Bruemmer F."/>
            <person name="Labrenz M."/>
            <person name="Spormann A.M."/>
            <person name="Op Den Camp H."/>
            <person name="Overmann J."/>
            <person name="Amann R."/>
            <person name="Jetten M.S.M."/>
            <person name="Mascher T."/>
            <person name="Medema M.H."/>
            <person name="Devos D.P."/>
            <person name="Kaster A.-K."/>
            <person name="Ovreas L."/>
            <person name="Rohde M."/>
            <person name="Galperin M.Y."/>
            <person name="Jogler C."/>
        </authorList>
    </citation>
    <scope>NUCLEOTIDE SEQUENCE [LARGE SCALE GENOMIC DNA]</scope>
    <source>
        <strain evidence="2 3">Pla22</strain>
    </source>
</reference>
<dbReference type="AlphaFoldDB" id="A0A5C5WKH5"/>